<evidence type="ECO:0000313" key="1">
    <source>
        <dbReference type="EMBL" id="KAF2798010.1"/>
    </source>
</evidence>
<evidence type="ECO:0000313" key="2">
    <source>
        <dbReference type="Proteomes" id="UP000799757"/>
    </source>
</evidence>
<accession>A0A6A6XNF2</accession>
<dbReference type="EMBL" id="MU001793">
    <property type="protein sequence ID" value="KAF2798010.1"/>
    <property type="molecule type" value="Genomic_DNA"/>
</dbReference>
<keyword evidence="2" id="KW-1185">Reference proteome</keyword>
<gene>
    <name evidence="1" type="ORF">K505DRAFT_333808</name>
</gene>
<dbReference type="Proteomes" id="UP000799757">
    <property type="component" value="Unassembled WGS sequence"/>
</dbReference>
<name>A0A6A6XNF2_9PLEO</name>
<sequence length="181" mass="20718">MPSIQLHCDVLHQKSDLRQEPSQKLISIVSKRTGEQYEDVYYSVPPSEPEPRWTGSLNFGDLWGTGNTIVFISQRYKTKEEVQLDLANKVFNDVIVWQSELDRIIQRAARLWHNKSDFRVLIEKEGTGLGPFRADLFAKKELLATSGTKGSCIDAIKKLRDSIDSYMKKQHVDESDTESDT</sequence>
<organism evidence="1 2">
    <name type="scientific">Melanomma pulvis-pyrius CBS 109.77</name>
    <dbReference type="NCBI Taxonomy" id="1314802"/>
    <lineage>
        <taxon>Eukaryota</taxon>
        <taxon>Fungi</taxon>
        <taxon>Dikarya</taxon>
        <taxon>Ascomycota</taxon>
        <taxon>Pezizomycotina</taxon>
        <taxon>Dothideomycetes</taxon>
        <taxon>Pleosporomycetidae</taxon>
        <taxon>Pleosporales</taxon>
        <taxon>Melanommataceae</taxon>
        <taxon>Melanomma</taxon>
    </lineage>
</organism>
<dbReference type="AlphaFoldDB" id="A0A6A6XNF2"/>
<proteinExistence type="predicted"/>
<reference evidence="1" key="1">
    <citation type="journal article" date="2020" name="Stud. Mycol.">
        <title>101 Dothideomycetes genomes: a test case for predicting lifestyles and emergence of pathogens.</title>
        <authorList>
            <person name="Haridas S."/>
            <person name="Albert R."/>
            <person name="Binder M."/>
            <person name="Bloem J."/>
            <person name="Labutti K."/>
            <person name="Salamov A."/>
            <person name="Andreopoulos B."/>
            <person name="Baker S."/>
            <person name="Barry K."/>
            <person name="Bills G."/>
            <person name="Bluhm B."/>
            <person name="Cannon C."/>
            <person name="Castanera R."/>
            <person name="Culley D."/>
            <person name="Daum C."/>
            <person name="Ezra D."/>
            <person name="Gonzalez J."/>
            <person name="Henrissat B."/>
            <person name="Kuo A."/>
            <person name="Liang C."/>
            <person name="Lipzen A."/>
            <person name="Lutzoni F."/>
            <person name="Magnuson J."/>
            <person name="Mondo S."/>
            <person name="Nolan M."/>
            <person name="Ohm R."/>
            <person name="Pangilinan J."/>
            <person name="Park H.-J."/>
            <person name="Ramirez L."/>
            <person name="Alfaro M."/>
            <person name="Sun H."/>
            <person name="Tritt A."/>
            <person name="Yoshinaga Y."/>
            <person name="Zwiers L.-H."/>
            <person name="Turgeon B."/>
            <person name="Goodwin S."/>
            <person name="Spatafora J."/>
            <person name="Crous P."/>
            <person name="Grigoriev I."/>
        </authorList>
    </citation>
    <scope>NUCLEOTIDE SEQUENCE</scope>
    <source>
        <strain evidence="1">CBS 109.77</strain>
    </source>
</reference>
<protein>
    <submittedName>
        <fullName evidence="1">Uncharacterized protein</fullName>
    </submittedName>
</protein>